<organism evidence="1 2">
    <name type="scientific">Leptospira borgpetersenii serovar Hardjo-bovis str. Sponselee</name>
    <dbReference type="NCBI Taxonomy" id="1303729"/>
    <lineage>
        <taxon>Bacteria</taxon>
        <taxon>Pseudomonadati</taxon>
        <taxon>Spirochaetota</taxon>
        <taxon>Spirochaetia</taxon>
        <taxon>Leptospirales</taxon>
        <taxon>Leptospiraceae</taxon>
        <taxon>Leptospira</taxon>
    </lineage>
</organism>
<accession>M6BPU4</accession>
<evidence type="ECO:0000313" key="1">
    <source>
        <dbReference type="EMBL" id="EMJ81509.1"/>
    </source>
</evidence>
<protein>
    <submittedName>
        <fullName evidence="1">Uncharacterized protein</fullName>
    </submittedName>
</protein>
<reference evidence="1 2" key="1">
    <citation type="submission" date="2013-01" db="EMBL/GenBank/DDBJ databases">
        <authorList>
            <person name="Harkins D.M."/>
            <person name="Durkin A.S."/>
            <person name="Brinkac L.M."/>
            <person name="Haft D.H."/>
            <person name="Selengut J.D."/>
            <person name="Sanka R."/>
            <person name="DePew J."/>
            <person name="Purushe J."/>
            <person name="Galloway R.L."/>
            <person name="Vinetz J.M."/>
            <person name="Sutton G.G."/>
            <person name="Nierman W.C."/>
            <person name="Fouts D.E."/>
        </authorList>
    </citation>
    <scope>NUCLEOTIDE SEQUENCE [LARGE SCALE GENOMIC DNA]</scope>
    <source>
        <strain evidence="1 2">Sponselee CDC</strain>
    </source>
</reference>
<evidence type="ECO:0000313" key="2">
    <source>
        <dbReference type="Proteomes" id="UP000011873"/>
    </source>
</evidence>
<dbReference type="PATRIC" id="fig|1218567.3.peg.2217"/>
<dbReference type="Proteomes" id="UP000011873">
    <property type="component" value="Unassembled WGS sequence"/>
</dbReference>
<sequence length="39" mass="4565">MKITLNFKIELSKNQFSIRFCLMKMIDGSILLIGTFQQL</sequence>
<comment type="caution">
    <text evidence="1">The sequence shown here is derived from an EMBL/GenBank/DDBJ whole genome shotgun (WGS) entry which is preliminary data.</text>
</comment>
<gene>
    <name evidence="1" type="ORF">LEP1GSC016_3165</name>
</gene>
<name>M6BPU4_LEPBO</name>
<dbReference type="EMBL" id="ANMU01000083">
    <property type="protein sequence ID" value="EMJ81509.1"/>
    <property type="molecule type" value="Genomic_DNA"/>
</dbReference>
<dbReference type="AlphaFoldDB" id="M6BPU4"/>
<proteinExistence type="predicted"/>